<dbReference type="FunFam" id="2.40.50.140:FF:000012">
    <property type="entry name" value="DNA ligase"/>
    <property type="match status" value="1"/>
</dbReference>
<dbReference type="InterPro" id="IPR004149">
    <property type="entry name" value="Znf_DNAligase_C4"/>
</dbReference>
<dbReference type="Pfam" id="PF03120">
    <property type="entry name" value="OB_DNA_ligase"/>
    <property type="match status" value="1"/>
</dbReference>
<dbReference type="GO" id="GO:0006281">
    <property type="term" value="P:DNA repair"/>
    <property type="evidence" value="ECO:0007669"/>
    <property type="project" value="UniProtKB-KW"/>
</dbReference>
<dbReference type="GO" id="GO:0005829">
    <property type="term" value="C:cytosol"/>
    <property type="evidence" value="ECO:0007669"/>
    <property type="project" value="TreeGrafter"/>
</dbReference>
<dbReference type="InterPro" id="IPR010994">
    <property type="entry name" value="RuvA_2-like"/>
</dbReference>
<dbReference type="Pfam" id="PF03119">
    <property type="entry name" value="DNA_ligase_ZBD"/>
    <property type="match status" value="1"/>
</dbReference>
<feature type="binding site" evidence="14">
    <location>
        <position position="409"/>
    </location>
    <ligand>
        <name>Zn(2+)</name>
        <dbReference type="ChEBI" id="CHEBI:29105"/>
    </ligand>
</feature>
<dbReference type="InterPro" id="IPR041663">
    <property type="entry name" value="DisA/LigA_HHH"/>
</dbReference>
<dbReference type="InterPro" id="IPR003583">
    <property type="entry name" value="Hlx-hairpin-Hlx_DNA-bd_motif"/>
</dbReference>
<dbReference type="SMART" id="SM00278">
    <property type="entry name" value="HhH1"/>
    <property type="match status" value="4"/>
</dbReference>
<protein>
    <recommendedName>
        <fullName evidence="3 14">DNA ligase</fullName>
        <ecNumber evidence="2 14">6.5.1.2</ecNumber>
    </recommendedName>
    <alternativeName>
        <fullName evidence="14">Polydeoxyribonucleotide synthase [NAD(+)]</fullName>
    </alternativeName>
</protein>
<dbReference type="CDD" id="cd00114">
    <property type="entry name" value="LIGANc"/>
    <property type="match status" value="1"/>
</dbReference>
<dbReference type="RefSeq" id="WP_148896897.1">
    <property type="nucleotide sequence ID" value="NZ_VNIB01000015.1"/>
</dbReference>
<keyword evidence="8 14" id="KW-0862">Zinc</keyword>
<dbReference type="InterPro" id="IPR001679">
    <property type="entry name" value="DNA_ligase"/>
</dbReference>
<dbReference type="GO" id="GO:0003911">
    <property type="term" value="F:DNA ligase (NAD+) activity"/>
    <property type="evidence" value="ECO:0007669"/>
    <property type="project" value="UniProtKB-UniRule"/>
</dbReference>
<gene>
    <name evidence="14" type="primary">ligA</name>
    <name evidence="17" type="ORF">EDC39_11529</name>
</gene>
<dbReference type="Gene3D" id="3.40.50.10190">
    <property type="entry name" value="BRCT domain"/>
    <property type="match status" value="1"/>
</dbReference>
<dbReference type="Pfam" id="PF22745">
    <property type="entry name" value="Nlig-Ia"/>
    <property type="match status" value="1"/>
</dbReference>
<comment type="function">
    <text evidence="1 14">DNA ligase that catalyzes the formation of phosphodiester linkages between 5'-phosphoryl and 3'-hydroxyl groups in double-stranded DNA using NAD as a coenzyme and as the energy source for the reaction. It is essential for DNA replication and repair of damaged DNA.</text>
</comment>
<sequence length="671" mass="75057">MDATEARRRHRQLADELHRHSHLYHVLDRPEISDAEYDRMFRELLALEKEWPELATPDSPSRRVGAPPLASFRQVRHAEPMLSLENALDEEEFIEFDARVRRALGSDEPVTYLCEMKLDGVAVELTYQDGVLAVGSTRGDGTVGEEITDNLRTIGSVPLRLNRPCPELVDVRGEVYIELEDFRRFNRRREEEGEAAFANPRNAAAGSLRQLDPRQTAKRPLRIFCYGVGRLVGEEIASQQQLLERFRQWGLRTNVAGTRLARGADEVIACYRELLEQREQLPFEIDGMVVKVNDRALQRQLGAKSRTPRWAIAMKFPPRQATTTVEEIRVQVGRTGALTPVAVLKPVEVSGVTVSRASLHNWDEIARLDIRVGDTVVVERAGDVIPDVVKVLTDRRTGSERLVDPPDSCPACGSPVARLQDEVVPRCQGLACPARLKEAIRHFASRQAMDIDGLGERTIDQLLNKGLVASVADLYRLTRDDLLPLERMGEKSADKLLRAIDISRKRPLDRFLFALGIRHVGSHLARLLARHFPTLEALAAAAEETLLAIHEIGPRVTESLRAFFASPRNREILEQLRQLGVEPQPVEEVAADAGPLAGKIYVFTGSLEKLKRREAQQMVERLGGKAAGSVSRRTDTVVAGQDAGSKLEKALQLGIEIISEAEFLQRIEELE</sequence>
<evidence type="ECO:0000256" key="5">
    <source>
        <dbReference type="ARBA" id="ARBA00022705"/>
    </source>
</evidence>
<evidence type="ECO:0000256" key="3">
    <source>
        <dbReference type="ARBA" id="ARBA00013308"/>
    </source>
</evidence>
<dbReference type="Pfam" id="PF14520">
    <property type="entry name" value="HHH_5"/>
    <property type="match status" value="1"/>
</dbReference>
<dbReference type="Gene3D" id="1.10.287.610">
    <property type="entry name" value="Helix hairpin bin"/>
    <property type="match status" value="1"/>
</dbReference>
<keyword evidence="18" id="KW-1185">Reference proteome</keyword>
<dbReference type="FunFam" id="1.10.150.20:FF:000007">
    <property type="entry name" value="DNA ligase"/>
    <property type="match status" value="1"/>
</dbReference>
<evidence type="ECO:0000256" key="14">
    <source>
        <dbReference type="HAMAP-Rule" id="MF_01588"/>
    </source>
</evidence>
<feature type="binding site" evidence="14">
    <location>
        <position position="115"/>
    </location>
    <ligand>
        <name>NAD(+)</name>
        <dbReference type="ChEBI" id="CHEBI:57540"/>
    </ligand>
</feature>
<dbReference type="PROSITE" id="PS01056">
    <property type="entry name" value="DNA_LIGASE_N2"/>
    <property type="match status" value="1"/>
</dbReference>
<feature type="binding site" evidence="14">
    <location>
        <position position="174"/>
    </location>
    <ligand>
        <name>NAD(+)</name>
        <dbReference type="ChEBI" id="CHEBI:57540"/>
    </ligand>
</feature>
<feature type="domain" description="BRCT" evidence="16">
    <location>
        <begin position="591"/>
        <end position="671"/>
    </location>
</feature>
<dbReference type="InterPro" id="IPR036420">
    <property type="entry name" value="BRCT_dom_sf"/>
</dbReference>
<evidence type="ECO:0000256" key="6">
    <source>
        <dbReference type="ARBA" id="ARBA00022723"/>
    </source>
</evidence>
<dbReference type="GO" id="GO:0003677">
    <property type="term" value="F:DNA binding"/>
    <property type="evidence" value="ECO:0007669"/>
    <property type="project" value="InterPro"/>
</dbReference>
<dbReference type="EMBL" id="VNIB01000015">
    <property type="protein sequence ID" value="TYO96083.1"/>
    <property type="molecule type" value="Genomic_DNA"/>
</dbReference>
<dbReference type="InterPro" id="IPR013839">
    <property type="entry name" value="DNAligase_adenylation"/>
</dbReference>
<dbReference type="HAMAP" id="MF_01588">
    <property type="entry name" value="DNA_ligase_A"/>
    <property type="match status" value="1"/>
</dbReference>
<dbReference type="GO" id="GO:0006260">
    <property type="term" value="P:DNA replication"/>
    <property type="evidence" value="ECO:0007669"/>
    <property type="project" value="UniProtKB-KW"/>
</dbReference>
<dbReference type="SMART" id="SM00532">
    <property type="entry name" value="LIGANc"/>
    <property type="match status" value="1"/>
</dbReference>
<dbReference type="Gene3D" id="2.40.50.140">
    <property type="entry name" value="Nucleic acid-binding proteins"/>
    <property type="match status" value="1"/>
</dbReference>
<evidence type="ECO:0000256" key="10">
    <source>
        <dbReference type="ARBA" id="ARBA00023027"/>
    </source>
</evidence>
<keyword evidence="10 14" id="KW-0520">NAD</keyword>
<comment type="similarity">
    <text evidence="13 14">Belongs to the NAD-dependent DNA ligase family. LigA subfamily.</text>
</comment>
<dbReference type="InterPro" id="IPR012340">
    <property type="entry name" value="NA-bd_OB-fold"/>
</dbReference>
<keyword evidence="11 14" id="KW-0234">DNA repair</keyword>
<dbReference type="SMART" id="SM00292">
    <property type="entry name" value="BRCT"/>
    <property type="match status" value="1"/>
</dbReference>
<evidence type="ECO:0000256" key="2">
    <source>
        <dbReference type="ARBA" id="ARBA00012722"/>
    </source>
</evidence>
<feature type="binding site" evidence="14">
    <location>
        <position position="412"/>
    </location>
    <ligand>
        <name>Zn(2+)</name>
        <dbReference type="ChEBI" id="CHEBI:29105"/>
    </ligand>
</feature>
<keyword evidence="5 14" id="KW-0235">DNA replication</keyword>
<dbReference type="OrthoDB" id="9759736at2"/>
<dbReference type="SUPFAM" id="SSF52113">
    <property type="entry name" value="BRCT domain"/>
    <property type="match status" value="1"/>
</dbReference>
<feature type="binding site" evidence="14">
    <location>
        <position position="138"/>
    </location>
    <ligand>
        <name>NAD(+)</name>
        <dbReference type="ChEBI" id="CHEBI:57540"/>
    </ligand>
</feature>
<dbReference type="SUPFAM" id="SSF47781">
    <property type="entry name" value="RuvA domain 2-like"/>
    <property type="match status" value="1"/>
</dbReference>
<evidence type="ECO:0000256" key="13">
    <source>
        <dbReference type="ARBA" id="ARBA00060881"/>
    </source>
</evidence>
<feature type="binding site" evidence="14">
    <location>
        <position position="315"/>
    </location>
    <ligand>
        <name>NAD(+)</name>
        <dbReference type="ChEBI" id="CHEBI:57540"/>
    </ligand>
</feature>
<evidence type="ECO:0000259" key="16">
    <source>
        <dbReference type="PROSITE" id="PS50172"/>
    </source>
</evidence>
<evidence type="ECO:0000256" key="7">
    <source>
        <dbReference type="ARBA" id="ARBA00022763"/>
    </source>
</evidence>
<proteinExistence type="inferred from homology"/>
<dbReference type="Pfam" id="PF01653">
    <property type="entry name" value="DNA_ligase_aden"/>
    <property type="match status" value="1"/>
</dbReference>
<dbReference type="EC" id="6.5.1.2" evidence="2 14"/>
<comment type="catalytic activity">
    <reaction evidence="12 14 15">
        <text>NAD(+) + (deoxyribonucleotide)n-3'-hydroxyl + 5'-phospho-(deoxyribonucleotide)m = (deoxyribonucleotide)n+m + AMP + beta-nicotinamide D-nucleotide.</text>
        <dbReference type="EC" id="6.5.1.2"/>
    </reaction>
</comment>
<reference evidence="17 18" key="1">
    <citation type="submission" date="2019-07" db="EMBL/GenBank/DDBJ databases">
        <title>Genomic Encyclopedia of Type Strains, Phase IV (KMG-IV): sequencing the most valuable type-strain genomes for metagenomic binning, comparative biology and taxonomic classification.</title>
        <authorList>
            <person name="Goeker M."/>
        </authorList>
    </citation>
    <scope>NUCLEOTIDE SEQUENCE [LARGE SCALE GENOMIC DNA]</scope>
    <source>
        <strain evidence="17 18">SS015</strain>
    </source>
</reference>
<evidence type="ECO:0000313" key="17">
    <source>
        <dbReference type="EMBL" id="TYO96083.1"/>
    </source>
</evidence>
<dbReference type="NCBIfam" id="TIGR00575">
    <property type="entry name" value="dnlj"/>
    <property type="match status" value="1"/>
</dbReference>
<keyword evidence="9 14" id="KW-0460">Magnesium</keyword>
<feature type="binding site" evidence="14">
    <location>
        <position position="432"/>
    </location>
    <ligand>
        <name>Zn(2+)</name>
        <dbReference type="ChEBI" id="CHEBI:29105"/>
    </ligand>
</feature>
<dbReference type="PROSITE" id="PS50172">
    <property type="entry name" value="BRCT"/>
    <property type="match status" value="1"/>
</dbReference>
<evidence type="ECO:0000256" key="1">
    <source>
        <dbReference type="ARBA" id="ARBA00004067"/>
    </source>
</evidence>
<keyword evidence="6 14" id="KW-0479">Metal-binding</keyword>
<feature type="binding site" evidence="14">
    <location>
        <position position="427"/>
    </location>
    <ligand>
        <name>Zn(2+)</name>
        <dbReference type="ChEBI" id="CHEBI:29105"/>
    </ligand>
</feature>
<keyword evidence="4 14" id="KW-0436">Ligase</keyword>
<dbReference type="PIRSF" id="PIRSF001604">
    <property type="entry name" value="LigA"/>
    <property type="match status" value="1"/>
</dbReference>
<dbReference type="InterPro" id="IPR004150">
    <property type="entry name" value="NAD_DNA_ligase_OB"/>
</dbReference>
<dbReference type="SUPFAM" id="SSF50249">
    <property type="entry name" value="Nucleic acid-binding proteins"/>
    <property type="match status" value="1"/>
</dbReference>
<dbReference type="PROSITE" id="PS01055">
    <property type="entry name" value="DNA_LIGASE_N1"/>
    <property type="match status" value="1"/>
</dbReference>
<dbReference type="Proteomes" id="UP000324159">
    <property type="component" value="Unassembled WGS sequence"/>
</dbReference>
<dbReference type="InterPro" id="IPR018239">
    <property type="entry name" value="DNA_ligase_AS"/>
</dbReference>
<dbReference type="FunFam" id="3.30.470.30:FF:000001">
    <property type="entry name" value="DNA ligase"/>
    <property type="match status" value="1"/>
</dbReference>
<evidence type="ECO:0000256" key="12">
    <source>
        <dbReference type="ARBA" id="ARBA00034005"/>
    </source>
</evidence>
<dbReference type="InterPro" id="IPR013840">
    <property type="entry name" value="DNAligase_N"/>
</dbReference>
<dbReference type="GO" id="GO:0046872">
    <property type="term" value="F:metal ion binding"/>
    <property type="evidence" value="ECO:0007669"/>
    <property type="project" value="UniProtKB-KW"/>
</dbReference>
<dbReference type="Gene3D" id="1.10.150.20">
    <property type="entry name" value="5' to 3' exonuclease, C-terminal subdomain"/>
    <property type="match status" value="2"/>
</dbReference>
<keyword evidence="14" id="KW-0464">Manganese</keyword>
<feature type="active site" description="N6-AMP-lysine intermediate" evidence="14">
    <location>
        <position position="117"/>
    </location>
</feature>
<evidence type="ECO:0000256" key="15">
    <source>
        <dbReference type="RuleBase" id="RU000618"/>
    </source>
</evidence>
<keyword evidence="7 14" id="KW-0227">DNA damage</keyword>
<evidence type="ECO:0000256" key="4">
    <source>
        <dbReference type="ARBA" id="ARBA00022598"/>
    </source>
</evidence>
<dbReference type="FunFam" id="1.10.287.610:FF:000002">
    <property type="entry name" value="DNA ligase"/>
    <property type="match status" value="1"/>
</dbReference>
<name>A0A5D3WHC9_9BACT</name>
<comment type="caution">
    <text evidence="17">The sequence shown here is derived from an EMBL/GenBank/DDBJ whole genome shotgun (WGS) entry which is preliminary data.</text>
</comment>
<dbReference type="Pfam" id="PF00533">
    <property type="entry name" value="BRCT"/>
    <property type="match status" value="1"/>
</dbReference>
<accession>A0A5D3WHC9</accession>
<dbReference type="Pfam" id="PF12826">
    <property type="entry name" value="HHH_2"/>
    <property type="match status" value="1"/>
</dbReference>
<dbReference type="Gene3D" id="6.20.10.30">
    <property type="match status" value="1"/>
</dbReference>
<feature type="binding site" evidence="14">
    <location>
        <position position="291"/>
    </location>
    <ligand>
        <name>NAD(+)</name>
        <dbReference type="ChEBI" id="CHEBI:57540"/>
    </ligand>
</feature>
<comment type="cofactor">
    <cofactor evidence="14">
        <name>Mg(2+)</name>
        <dbReference type="ChEBI" id="CHEBI:18420"/>
    </cofactor>
    <cofactor evidence="14">
        <name>Mn(2+)</name>
        <dbReference type="ChEBI" id="CHEBI:29035"/>
    </cofactor>
</comment>
<feature type="binding site" evidence="14">
    <location>
        <begin position="83"/>
        <end position="84"/>
    </location>
    <ligand>
        <name>NAD(+)</name>
        <dbReference type="ChEBI" id="CHEBI:57540"/>
    </ligand>
</feature>
<feature type="binding site" evidence="14">
    <location>
        <begin position="34"/>
        <end position="38"/>
    </location>
    <ligand>
        <name>NAD(+)</name>
        <dbReference type="ChEBI" id="CHEBI:57540"/>
    </ligand>
</feature>
<dbReference type="PANTHER" id="PTHR23389:SF9">
    <property type="entry name" value="DNA LIGASE"/>
    <property type="match status" value="1"/>
</dbReference>
<evidence type="ECO:0000256" key="11">
    <source>
        <dbReference type="ARBA" id="ARBA00023204"/>
    </source>
</evidence>
<evidence type="ECO:0000256" key="8">
    <source>
        <dbReference type="ARBA" id="ARBA00022833"/>
    </source>
</evidence>
<dbReference type="FunFam" id="1.10.150.20:FF:000006">
    <property type="entry name" value="DNA ligase"/>
    <property type="match status" value="1"/>
</dbReference>
<dbReference type="Gene3D" id="3.30.470.30">
    <property type="entry name" value="DNA ligase/mRNA capping enzyme"/>
    <property type="match status" value="1"/>
</dbReference>
<evidence type="ECO:0000313" key="18">
    <source>
        <dbReference type="Proteomes" id="UP000324159"/>
    </source>
</evidence>
<dbReference type="InterPro" id="IPR001357">
    <property type="entry name" value="BRCT_dom"/>
</dbReference>
<dbReference type="AlphaFoldDB" id="A0A5D3WHC9"/>
<evidence type="ECO:0000256" key="9">
    <source>
        <dbReference type="ARBA" id="ARBA00022842"/>
    </source>
</evidence>
<organism evidence="17 18">
    <name type="scientific">Geothermobacter ehrlichii</name>
    <dbReference type="NCBI Taxonomy" id="213224"/>
    <lineage>
        <taxon>Bacteria</taxon>
        <taxon>Pseudomonadati</taxon>
        <taxon>Thermodesulfobacteriota</taxon>
        <taxon>Desulfuromonadia</taxon>
        <taxon>Desulfuromonadales</taxon>
        <taxon>Geothermobacteraceae</taxon>
        <taxon>Geothermobacter</taxon>
    </lineage>
</organism>
<dbReference type="InterPro" id="IPR033136">
    <property type="entry name" value="DNA_ligase_CS"/>
</dbReference>
<dbReference type="CDD" id="cd17748">
    <property type="entry name" value="BRCT_DNA_ligase_like"/>
    <property type="match status" value="1"/>
</dbReference>
<dbReference type="SUPFAM" id="SSF56091">
    <property type="entry name" value="DNA ligase/mRNA capping enzyme, catalytic domain"/>
    <property type="match status" value="1"/>
</dbReference>
<dbReference type="PANTHER" id="PTHR23389">
    <property type="entry name" value="CHROMOSOME TRANSMISSION FIDELITY FACTOR 18"/>
    <property type="match status" value="1"/>
</dbReference>
<dbReference type="NCBIfam" id="NF005932">
    <property type="entry name" value="PRK07956.1"/>
    <property type="match status" value="1"/>
</dbReference>